<dbReference type="VEuPathDB" id="FungiDB:M747DRAFT_154940"/>
<evidence type="ECO:0000313" key="2">
    <source>
        <dbReference type="EMBL" id="RDH23657.1"/>
    </source>
</evidence>
<keyword evidence="1" id="KW-1133">Transmembrane helix</keyword>
<keyword evidence="1" id="KW-0472">Membrane</keyword>
<dbReference type="AlphaFoldDB" id="A0A370C752"/>
<name>A0A370C752_ASPNG</name>
<feature type="transmembrane region" description="Helical" evidence="1">
    <location>
        <begin position="20"/>
        <end position="41"/>
    </location>
</feature>
<feature type="transmembrane region" description="Helical" evidence="1">
    <location>
        <begin position="62"/>
        <end position="78"/>
    </location>
</feature>
<protein>
    <submittedName>
        <fullName evidence="2">Uncharacterized protein</fullName>
    </submittedName>
</protein>
<evidence type="ECO:0000256" key="1">
    <source>
        <dbReference type="SAM" id="Phobius"/>
    </source>
</evidence>
<dbReference type="Proteomes" id="UP000253845">
    <property type="component" value="Unassembled WGS sequence"/>
</dbReference>
<keyword evidence="1" id="KW-0812">Transmembrane</keyword>
<organism evidence="2 3">
    <name type="scientific">Aspergillus niger ATCC 13496</name>
    <dbReference type="NCBI Taxonomy" id="1353008"/>
    <lineage>
        <taxon>Eukaryota</taxon>
        <taxon>Fungi</taxon>
        <taxon>Dikarya</taxon>
        <taxon>Ascomycota</taxon>
        <taxon>Pezizomycotina</taxon>
        <taxon>Eurotiomycetes</taxon>
        <taxon>Eurotiomycetidae</taxon>
        <taxon>Eurotiales</taxon>
        <taxon>Aspergillaceae</taxon>
        <taxon>Aspergillus</taxon>
        <taxon>Aspergillus subgen. Circumdati</taxon>
    </lineage>
</organism>
<reference evidence="2 3" key="1">
    <citation type="submission" date="2018-07" db="EMBL/GenBank/DDBJ databases">
        <title>Section-level genome sequencing of Aspergillus section Nigri to investigate inter- and intra-species variation.</title>
        <authorList>
            <consortium name="DOE Joint Genome Institute"/>
            <person name="Vesth T.C."/>
            <person name="Nybo J.L."/>
            <person name="Theobald S."/>
            <person name="Frisvad J.C."/>
            <person name="Larsen T.O."/>
            <person name="Nielsen K.F."/>
            <person name="Hoof J.B."/>
            <person name="Brandl J."/>
            <person name="Salamov A."/>
            <person name="Riley R."/>
            <person name="Gladden J.M."/>
            <person name="Phatale P."/>
            <person name="Nielsen M.T."/>
            <person name="Lyhne E.K."/>
            <person name="Kogle M.E."/>
            <person name="Strasser K."/>
            <person name="McDonnell E."/>
            <person name="Barry K."/>
            <person name="Clum A."/>
            <person name="Chen C."/>
            <person name="Nolan M."/>
            <person name="Sandor L."/>
            <person name="Kuo A."/>
            <person name="Lipzen A."/>
            <person name="Hainaut M."/>
            <person name="Drula E."/>
            <person name="Tsang A."/>
            <person name="Magnuson J.K."/>
            <person name="Henrissat B."/>
            <person name="Wiebenga A."/>
            <person name="Simmons B.A."/>
            <person name="Makela M.R."/>
            <person name="De vries R.P."/>
            <person name="Grigoriev I.V."/>
            <person name="Mortensen U.H."/>
            <person name="Baker S.E."/>
            <person name="Andersen M.R."/>
        </authorList>
    </citation>
    <scope>NUCLEOTIDE SEQUENCE [LARGE SCALE GENOMIC DNA]</scope>
    <source>
        <strain evidence="2 3">ATCC 13496</strain>
    </source>
</reference>
<evidence type="ECO:0000313" key="3">
    <source>
        <dbReference type="Proteomes" id="UP000253845"/>
    </source>
</evidence>
<accession>A0A370C752</accession>
<proteinExistence type="predicted"/>
<gene>
    <name evidence="2" type="ORF">M747DRAFT_154940</name>
</gene>
<dbReference type="EMBL" id="KZ851904">
    <property type="protein sequence ID" value="RDH23657.1"/>
    <property type="molecule type" value="Genomic_DNA"/>
</dbReference>
<sequence>MVSLSPPFPFLKFSDPCDKRNSSTCLIYWGAAVILIDFVILSPRPTSELASRFHSSSVSFQLLWLFPSFIFFPISAWIQSVHVCPHHLPIDLYCFPWIDFLLFR</sequence>